<reference evidence="2 3" key="1">
    <citation type="submission" date="2023-02" db="EMBL/GenBank/DDBJ databases">
        <title>LHISI_Scaffold_Assembly.</title>
        <authorList>
            <person name="Stuart O.P."/>
            <person name="Cleave R."/>
            <person name="Magrath M.J.L."/>
            <person name="Mikheyev A.S."/>
        </authorList>
    </citation>
    <scope>NUCLEOTIDE SEQUENCE [LARGE SCALE GENOMIC DNA]</scope>
    <source>
        <strain evidence="2">Daus_M_001</strain>
        <tissue evidence="2">Leg muscle</tissue>
    </source>
</reference>
<dbReference type="Proteomes" id="UP001159363">
    <property type="component" value="Chromosome X"/>
</dbReference>
<name>A0ABQ9HNE8_9NEOP</name>
<evidence type="ECO:0000313" key="2">
    <source>
        <dbReference type="EMBL" id="KAJ8885900.1"/>
    </source>
</evidence>
<accession>A0ABQ9HNE8</accession>
<dbReference type="EMBL" id="JARBHB010000004">
    <property type="protein sequence ID" value="KAJ8885900.1"/>
    <property type="molecule type" value="Genomic_DNA"/>
</dbReference>
<organism evidence="2 3">
    <name type="scientific">Dryococelus australis</name>
    <dbReference type="NCBI Taxonomy" id="614101"/>
    <lineage>
        <taxon>Eukaryota</taxon>
        <taxon>Metazoa</taxon>
        <taxon>Ecdysozoa</taxon>
        <taxon>Arthropoda</taxon>
        <taxon>Hexapoda</taxon>
        <taxon>Insecta</taxon>
        <taxon>Pterygota</taxon>
        <taxon>Neoptera</taxon>
        <taxon>Polyneoptera</taxon>
        <taxon>Phasmatodea</taxon>
        <taxon>Verophasmatodea</taxon>
        <taxon>Anareolatae</taxon>
        <taxon>Phasmatidae</taxon>
        <taxon>Eurycanthinae</taxon>
        <taxon>Dryococelus</taxon>
    </lineage>
</organism>
<evidence type="ECO:0000256" key="1">
    <source>
        <dbReference type="SAM" id="MobiDB-lite"/>
    </source>
</evidence>
<keyword evidence="3" id="KW-1185">Reference proteome</keyword>
<proteinExistence type="predicted"/>
<comment type="caution">
    <text evidence="2">The sequence shown here is derived from an EMBL/GenBank/DDBJ whole genome shotgun (WGS) entry which is preliminary data.</text>
</comment>
<gene>
    <name evidence="2" type="ORF">PR048_012106</name>
</gene>
<feature type="region of interest" description="Disordered" evidence="1">
    <location>
        <begin position="294"/>
        <end position="320"/>
    </location>
</feature>
<evidence type="ECO:0000313" key="3">
    <source>
        <dbReference type="Proteomes" id="UP001159363"/>
    </source>
</evidence>
<sequence length="553" mass="61818">MFWSLRHLLKNSATYLYTLSVQEEHRPCQHSGSLREKCPNVYSPGVDKIDCKRMYTEVAFSIGSGFIRLALDNSAPIADLQGSNKRIPYCQILTIASMQHRSNTAIQTDQFQNYVLGEFSEKAWNSDATIGNGVKGERGEGDTTDEVRALLPTLEKLTPKTKGSRKTVASLRKATKNARMTRKMFFANFAKRRTKTSEAAQLEAVFSASIANCGTMSAVSMLFSANNLYVDYGYQISKKTGDPSYPTGDPIYPTFCPNRHQAELHSFVYTGAGVVFSIVCCTDVKPRSYELNRATGMQGQGNGRSLSKSADQRHRQARFPPAKIRGVTPQVRLFILCTNVPISTAHWLSAVIVEGDDWNSVLHGVSTPCGAMARSQDFSADFLKCSVGVRNGQKVGPRHCYQKNSRRVAVSFCHDRFALDVALRNTGAVVRINKTLGRLNYPKGSVAKRLPCWHPSQAIRVHYTRPGQSWNFASGNRADPFSPHFTIISSRDLMRTLAGGIKDAVCYWCTLTGEEKISRRNKMTTYSRRNKMAALRHPRWRVRPKVREVLSTE</sequence>
<protein>
    <submittedName>
        <fullName evidence="2">Uncharacterized protein</fullName>
    </submittedName>
</protein>